<dbReference type="SUPFAM" id="SSF103473">
    <property type="entry name" value="MFS general substrate transporter"/>
    <property type="match status" value="1"/>
</dbReference>
<dbReference type="EMBL" id="KB301771">
    <property type="protein sequence ID" value="ELU05141.1"/>
    <property type="molecule type" value="Genomic_DNA"/>
</dbReference>
<feature type="transmembrane region" description="Helical" evidence="2">
    <location>
        <begin position="408"/>
        <end position="432"/>
    </location>
</feature>
<name>R7UP32_CAPTE</name>
<proteinExistence type="predicted"/>
<evidence type="ECO:0000259" key="3">
    <source>
        <dbReference type="PROSITE" id="PS50850"/>
    </source>
</evidence>
<protein>
    <recommendedName>
        <fullName evidence="3">Major facilitator superfamily (MFS) profile domain-containing protein</fullName>
    </recommendedName>
</protein>
<feature type="domain" description="Major facilitator superfamily (MFS) profile" evidence="3">
    <location>
        <begin position="50"/>
        <end position="434"/>
    </location>
</feature>
<dbReference type="HOGENOM" id="CLU_001265_59_1_1"/>
<feature type="transmembrane region" description="Helical" evidence="2">
    <location>
        <begin position="255"/>
        <end position="273"/>
    </location>
</feature>
<dbReference type="PANTHER" id="PTHR11360">
    <property type="entry name" value="MONOCARBOXYLATE TRANSPORTER"/>
    <property type="match status" value="1"/>
</dbReference>
<dbReference type="EnsemblMetazoa" id="CapteT228136">
    <property type="protein sequence ID" value="CapteP228136"/>
    <property type="gene ID" value="CapteG228136"/>
</dbReference>
<dbReference type="Proteomes" id="UP000014760">
    <property type="component" value="Unassembled WGS sequence"/>
</dbReference>
<feature type="transmembrane region" description="Helical" evidence="2">
    <location>
        <begin position="45"/>
        <end position="68"/>
    </location>
</feature>
<keyword evidence="6" id="KW-1185">Reference proteome</keyword>
<keyword evidence="2" id="KW-0472">Membrane</keyword>
<reference evidence="5" key="3">
    <citation type="submission" date="2015-06" db="UniProtKB">
        <authorList>
            <consortium name="EnsemblMetazoa"/>
        </authorList>
    </citation>
    <scope>IDENTIFICATION</scope>
</reference>
<dbReference type="OrthoDB" id="6499973at2759"/>
<dbReference type="InterPro" id="IPR036259">
    <property type="entry name" value="MFS_trans_sf"/>
</dbReference>
<feature type="transmembrane region" description="Helical" evidence="2">
    <location>
        <begin position="120"/>
        <end position="139"/>
    </location>
</feature>
<feature type="transmembrane region" description="Helical" evidence="2">
    <location>
        <begin position="345"/>
        <end position="368"/>
    </location>
</feature>
<reference evidence="6" key="1">
    <citation type="submission" date="2012-12" db="EMBL/GenBank/DDBJ databases">
        <authorList>
            <person name="Hellsten U."/>
            <person name="Grimwood J."/>
            <person name="Chapman J.A."/>
            <person name="Shapiro H."/>
            <person name="Aerts A."/>
            <person name="Otillar R.P."/>
            <person name="Terry A.Y."/>
            <person name="Boore J.L."/>
            <person name="Simakov O."/>
            <person name="Marletaz F."/>
            <person name="Cho S.-J."/>
            <person name="Edsinger-Gonzales E."/>
            <person name="Havlak P."/>
            <person name="Kuo D.-H."/>
            <person name="Larsson T."/>
            <person name="Lv J."/>
            <person name="Arendt D."/>
            <person name="Savage R."/>
            <person name="Osoegawa K."/>
            <person name="de Jong P."/>
            <person name="Lindberg D.R."/>
            <person name="Seaver E.C."/>
            <person name="Weisblat D.A."/>
            <person name="Putnam N.H."/>
            <person name="Grigoriev I.V."/>
            <person name="Rokhsar D.S."/>
        </authorList>
    </citation>
    <scope>NUCLEOTIDE SEQUENCE</scope>
    <source>
        <strain evidence="6">I ESC-2004</strain>
    </source>
</reference>
<sequence length="472" mass="51638">MLPSKEHDPQRCGDHELGSFQKGRHVEEEDHVVKKKPRCENREDAGAWFLLARVCLFNAITSLNFSSFGFLYVEYTTYFDAPKADVGWVPAIQSTVQSFATILVSPLVERWGCAKVGAMGSFLLALGTGLASLASNVSFLQITQGFIGGVGLSMTLMPSVIIIQQHFTRSRALANGVGMLGWSFGYIAGPIIMQTLLEAFSWRGTLLMMSAILLHRVPLALSFWAPQNPPKASKNLDCSGRLKAMFDFSVLRHPAFVIFWWSEFFAKIYIVAFPNHLPSYTIHNGYTIGDATTFASLIYIFNTVFRVLLTFVSDFFNRVLLYFVGTLFGVLAISAMLLMKSYEGLIVASVFSGAVIGVCNTLPVVILVDFLGVESLTKTFALLNIGVGISSLIATPLCGFIFDMTMNYDLSFLAIGCAALLGAATCGVAWVLHGPSIFLRKNLTEDHNKSCPNEQHSVTSLADIAHSGKILS</sequence>
<feature type="transmembrane region" description="Helical" evidence="2">
    <location>
        <begin position="380"/>
        <end position="402"/>
    </location>
</feature>
<accession>R7UP32</accession>
<feature type="transmembrane region" description="Helical" evidence="2">
    <location>
        <begin position="293"/>
        <end position="312"/>
    </location>
</feature>
<evidence type="ECO:0000313" key="6">
    <source>
        <dbReference type="Proteomes" id="UP000014760"/>
    </source>
</evidence>
<evidence type="ECO:0000313" key="4">
    <source>
        <dbReference type="EMBL" id="ELU05141.1"/>
    </source>
</evidence>
<dbReference type="InterPro" id="IPR050327">
    <property type="entry name" value="Proton-linked_MCT"/>
</dbReference>
<feature type="transmembrane region" description="Helical" evidence="2">
    <location>
        <begin position="145"/>
        <end position="163"/>
    </location>
</feature>
<reference evidence="4 6" key="2">
    <citation type="journal article" date="2013" name="Nature">
        <title>Insights into bilaterian evolution from three spiralian genomes.</title>
        <authorList>
            <person name="Simakov O."/>
            <person name="Marletaz F."/>
            <person name="Cho S.J."/>
            <person name="Edsinger-Gonzales E."/>
            <person name="Havlak P."/>
            <person name="Hellsten U."/>
            <person name="Kuo D.H."/>
            <person name="Larsson T."/>
            <person name="Lv J."/>
            <person name="Arendt D."/>
            <person name="Savage R."/>
            <person name="Osoegawa K."/>
            <person name="de Jong P."/>
            <person name="Grimwood J."/>
            <person name="Chapman J.A."/>
            <person name="Shapiro H."/>
            <person name="Aerts A."/>
            <person name="Otillar R.P."/>
            <person name="Terry A.Y."/>
            <person name="Boore J.L."/>
            <person name="Grigoriev I.V."/>
            <person name="Lindberg D.R."/>
            <person name="Seaver E.C."/>
            <person name="Weisblat D.A."/>
            <person name="Putnam N.H."/>
            <person name="Rokhsar D.S."/>
        </authorList>
    </citation>
    <scope>NUCLEOTIDE SEQUENCE</scope>
    <source>
        <strain evidence="4 6">I ESC-2004</strain>
    </source>
</reference>
<organism evidence="4">
    <name type="scientific">Capitella teleta</name>
    <name type="common">Polychaete worm</name>
    <dbReference type="NCBI Taxonomy" id="283909"/>
    <lineage>
        <taxon>Eukaryota</taxon>
        <taxon>Metazoa</taxon>
        <taxon>Spiralia</taxon>
        <taxon>Lophotrochozoa</taxon>
        <taxon>Annelida</taxon>
        <taxon>Polychaeta</taxon>
        <taxon>Sedentaria</taxon>
        <taxon>Scolecida</taxon>
        <taxon>Capitellidae</taxon>
        <taxon>Capitella</taxon>
    </lineage>
</organism>
<feature type="transmembrane region" description="Helical" evidence="2">
    <location>
        <begin position="172"/>
        <end position="193"/>
    </location>
</feature>
<feature type="transmembrane region" description="Helical" evidence="2">
    <location>
        <begin position="205"/>
        <end position="225"/>
    </location>
</feature>
<feature type="transmembrane region" description="Helical" evidence="2">
    <location>
        <begin position="319"/>
        <end position="339"/>
    </location>
</feature>
<dbReference type="GO" id="GO:0016020">
    <property type="term" value="C:membrane"/>
    <property type="evidence" value="ECO:0007669"/>
    <property type="project" value="UniProtKB-SubCell"/>
</dbReference>
<dbReference type="EMBL" id="AMQN01001348">
    <property type="status" value="NOT_ANNOTATED_CDS"/>
    <property type="molecule type" value="Genomic_DNA"/>
</dbReference>
<dbReference type="Gene3D" id="1.20.1250.20">
    <property type="entry name" value="MFS general substrate transporter like domains"/>
    <property type="match status" value="1"/>
</dbReference>
<dbReference type="InterPro" id="IPR020846">
    <property type="entry name" value="MFS_dom"/>
</dbReference>
<dbReference type="GO" id="GO:0008028">
    <property type="term" value="F:monocarboxylic acid transmembrane transporter activity"/>
    <property type="evidence" value="ECO:0007669"/>
    <property type="project" value="TreeGrafter"/>
</dbReference>
<dbReference type="InterPro" id="IPR011701">
    <property type="entry name" value="MFS"/>
</dbReference>
<gene>
    <name evidence="4" type="ORF">CAPTEDRAFT_228136</name>
</gene>
<evidence type="ECO:0000313" key="5">
    <source>
        <dbReference type="EnsemblMetazoa" id="CapteP228136"/>
    </source>
</evidence>
<dbReference type="PROSITE" id="PS50850">
    <property type="entry name" value="MFS"/>
    <property type="match status" value="1"/>
</dbReference>
<keyword evidence="2" id="KW-0812">Transmembrane</keyword>
<evidence type="ECO:0000256" key="1">
    <source>
        <dbReference type="ARBA" id="ARBA00004141"/>
    </source>
</evidence>
<dbReference type="AlphaFoldDB" id="R7UP32"/>
<dbReference type="PANTHER" id="PTHR11360:SF284">
    <property type="entry name" value="EG:103B4.3 PROTEIN-RELATED"/>
    <property type="match status" value="1"/>
</dbReference>
<feature type="transmembrane region" description="Helical" evidence="2">
    <location>
        <begin position="88"/>
        <end position="108"/>
    </location>
</feature>
<evidence type="ECO:0000256" key="2">
    <source>
        <dbReference type="SAM" id="Phobius"/>
    </source>
</evidence>
<dbReference type="CDD" id="cd17352">
    <property type="entry name" value="MFS_MCT_SLC16"/>
    <property type="match status" value="1"/>
</dbReference>
<dbReference type="Pfam" id="PF07690">
    <property type="entry name" value="MFS_1"/>
    <property type="match status" value="1"/>
</dbReference>
<keyword evidence="2" id="KW-1133">Transmembrane helix</keyword>
<comment type="subcellular location">
    <subcellularLocation>
        <location evidence="1">Membrane</location>
        <topology evidence="1">Multi-pass membrane protein</topology>
    </subcellularLocation>
</comment>
<dbReference type="OMA" id="KERPSTM"/>